<feature type="region of interest" description="Disordered" evidence="2">
    <location>
        <begin position="376"/>
        <end position="414"/>
    </location>
</feature>
<sequence>MQDHSTDVRKPYLQAEPLAASSAFPYKNKSETELAEQLAVAHQEFDAMKEYAERVTLELRRLQQLCKPEIYRQEMLQRARETDDITLPPWTMNVQLMNPLLLAYDDRIRSSEAAFLQKQRELAHLSDRTRQLIEENSQLYSQLNEAHDALRRFEEEGRKPGDWATAAALDERRELHELYRVAREQVELLGKQNILLRQRVSALAQAKEGGLEADQARGGGGGTAEEAAVAALEGTRERLHLTETELARTKGKLSELSEKVTSRDVELDEERREAERARAAVRTLRGKAERLEEDVQSLSETLQTSKTNHEAETLRLLQRAKAAEAQSGAHAARADDFETQLRSAIQARDLSRKDMETVSWLAAAEMRALEKKNSALAAQNEGERKAHEAQRREAEEARLEADRSSKEAAVLRRQVSASEERLRSELSGLDEKLRNDANVLKLKLETERGILHEKSEGLERELQRALESLEAEKRGRDRGEGNAHREREALRAEVQRQQRLALQAIEAERGLSRRVDELEGDLQRAVRAKEDSATDWANRIKQKENDLGDLQKRLSDLQVQLAATDADRRAASQQVASLAADRTRLSRELESERQRLETRLERERAEWLSTNERLSDRLKQVQQRARTQEEKAASLLRAQESLREQWVVEFQKERGSLSQQLTRKNADYKRLQKNLEKMSALLAANAIEVETSPFPPASPLLSPSPGGPGGPMNLQFSSLHSAVNQLHSSQPHSTIPVVYSTSAAFPDAEHVAKRQQQFTQMASPRCRPVPIMTENNTMAASLPNPSVTVAPPPLDSDFPGGPPDRLPPHATSAPALVHEGGHMGISDRLLSPPEQNGFTAVHSGGGDEDAEGIASVPPLAASGGNLPGVSQGAVPSHQASVSVSDANGFWDRFGGEEGAGRGEGIERAQGSVDTPSFNRTHDADAAAVENEDGGAALDASRGGTRRGLSGHAGGSTEALGLSGFQS</sequence>
<evidence type="ECO:0000256" key="2">
    <source>
        <dbReference type="SAM" id="MobiDB-lite"/>
    </source>
</evidence>
<accession>A0A0G4FUM9</accession>
<reference evidence="3" key="1">
    <citation type="submission" date="2014-11" db="EMBL/GenBank/DDBJ databases">
        <authorList>
            <person name="Otto D Thomas"/>
            <person name="Naeem Raeece"/>
        </authorList>
    </citation>
    <scope>NUCLEOTIDE SEQUENCE</scope>
</reference>
<feature type="coiled-coil region" evidence="1">
    <location>
        <begin position="239"/>
        <end position="308"/>
    </location>
</feature>
<organism evidence="3">
    <name type="scientific">Chromera velia CCMP2878</name>
    <dbReference type="NCBI Taxonomy" id="1169474"/>
    <lineage>
        <taxon>Eukaryota</taxon>
        <taxon>Sar</taxon>
        <taxon>Alveolata</taxon>
        <taxon>Colpodellida</taxon>
        <taxon>Chromeraceae</taxon>
        <taxon>Chromera</taxon>
    </lineage>
</organism>
<feature type="compositionally biased region" description="Basic and acidic residues" evidence="2">
    <location>
        <begin position="896"/>
        <end position="906"/>
    </location>
</feature>
<name>A0A0G4FUM9_9ALVE</name>
<feature type="region of interest" description="Disordered" evidence="2">
    <location>
        <begin position="788"/>
        <end position="807"/>
    </location>
</feature>
<dbReference type="PhylomeDB" id="A0A0G4FUM9"/>
<feature type="compositionally biased region" description="Pro residues" evidence="2">
    <location>
        <begin position="790"/>
        <end position="805"/>
    </location>
</feature>
<evidence type="ECO:0000256" key="1">
    <source>
        <dbReference type="SAM" id="Coils"/>
    </source>
</evidence>
<proteinExistence type="predicted"/>
<feature type="region of interest" description="Disordered" evidence="2">
    <location>
        <begin position="835"/>
        <end position="857"/>
    </location>
</feature>
<protein>
    <submittedName>
        <fullName evidence="3">Uncharacterized protein</fullName>
    </submittedName>
</protein>
<feature type="region of interest" description="Disordered" evidence="2">
    <location>
        <begin position="896"/>
        <end position="966"/>
    </location>
</feature>
<dbReference type="VEuPathDB" id="CryptoDB:Cvel_18870"/>
<feature type="compositionally biased region" description="Basic and acidic residues" evidence="2">
    <location>
        <begin position="381"/>
        <end position="410"/>
    </location>
</feature>
<evidence type="ECO:0000313" key="3">
    <source>
        <dbReference type="EMBL" id="CEM18649.1"/>
    </source>
</evidence>
<gene>
    <name evidence="3" type="ORF">Cvel_18870</name>
</gene>
<feature type="compositionally biased region" description="Basic and acidic residues" evidence="2">
    <location>
        <begin position="470"/>
        <end position="488"/>
    </location>
</feature>
<dbReference type="AlphaFoldDB" id="A0A0G4FUM9"/>
<feature type="region of interest" description="Disordered" evidence="2">
    <location>
        <begin position="469"/>
        <end position="488"/>
    </location>
</feature>
<feature type="coiled-coil region" evidence="1">
    <location>
        <begin position="533"/>
        <end position="681"/>
    </location>
</feature>
<dbReference type="EMBL" id="CDMZ01000648">
    <property type="protein sequence ID" value="CEM18649.1"/>
    <property type="molecule type" value="Genomic_DNA"/>
</dbReference>
<keyword evidence="1" id="KW-0175">Coiled coil</keyword>